<dbReference type="PROSITE" id="PS50801">
    <property type="entry name" value="STAS"/>
    <property type="match status" value="1"/>
</dbReference>
<dbReference type="SUPFAM" id="SSF52091">
    <property type="entry name" value="SpoIIaa-like"/>
    <property type="match status" value="1"/>
</dbReference>
<dbReference type="Pfam" id="PF13466">
    <property type="entry name" value="STAS_2"/>
    <property type="match status" value="1"/>
</dbReference>
<feature type="domain" description="STAS" evidence="2">
    <location>
        <begin position="22"/>
        <end position="123"/>
    </location>
</feature>
<organism evidence="3 4">
    <name type="scientific">Streptomyces achromogenes</name>
    <dbReference type="NCBI Taxonomy" id="67255"/>
    <lineage>
        <taxon>Bacteria</taxon>
        <taxon>Bacillati</taxon>
        <taxon>Actinomycetota</taxon>
        <taxon>Actinomycetes</taxon>
        <taxon>Kitasatosporales</taxon>
        <taxon>Streptomycetaceae</taxon>
        <taxon>Streptomyces</taxon>
    </lineage>
</organism>
<evidence type="ECO:0000313" key="4">
    <source>
        <dbReference type="Proteomes" id="UP001243364"/>
    </source>
</evidence>
<proteinExistence type="predicted"/>
<dbReference type="CDD" id="cd07043">
    <property type="entry name" value="STAS_anti-anti-sigma_factors"/>
    <property type="match status" value="1"/>
</dbReference>
<sequence>MSTADDGRTPFDQTKGHAPGQTGVVQYERDGVWVVVAHGTYDMDSIAPFAEALETAASKHTRVVVDAAGIAFADSTFLNLLLHINRLTQLRLVTPAAQLMRVLELTGADTVLDIRASVDDAVT</sequence>
<dbReference type="EMBL" id="JAUSYA010000001">
    <property type="protein sequence ID" value="MDQ0683661.1"/>
    <property type="molecule type" value="Genomic_DNA"/>
</dbReference>
<gene>
    <name evidence="3" type="ORF">QFZ56_002624</name>
</gene>
<dbReference type="PANTHER" id="PTHR33495:SF2">
    <property type="entry name" value="ANTI-SIGMA FACTOR ANTAGONIST TM_1081-RELATED"/>
    <property type="match status" value="1"/>
</dbReference>
<comment type="caution">
    <text evidence="3">The sequence shown here is derived from an EMBL/GenBank/DDBJ whole genome shotgun (WGS) entry which is preliminary data.</text>
</comment>
<dbReference type="Proteomes" id="UP001243364">
    <property type="component" value="Unassembled WGS sequence"/>
</dbReference>
<dbReference type="Gene3D" id="3.30.750.24">
    <property type="entry name" value="STAS domain"/>
    <property type="match status" value="1"/>
</dbReference>
<protein>
    <submittedName>
        <fullName evidence="3">Anti-anti-sigma factor</fullName>
    </submittedName>
</protein>
<evidence type="ECO:0000259" key="2">
    <source>
        <dbReference type="PROSITE" id="PS50801"/>
    </source>
</evidence>
<evidence type="ECO:0000256" key="1">
    <source>
        <dbReference type="SAM" id="MobiDB-lite"/>
    </source>
</evidence>
<reference evidence="3 4" key="1">
    <citation type="submission" date="2023-07" db="EMBL/GenBank/DDBJ databases">
        <title>Comparative genomics of wheat-associated soil bacteria to identify genetic determinants of phenazine resistance.</title>
        <authorList>
            <person name="Mouncey N."/>
        </authorList>
    </citation>
    <scope>NUCLEOTIDE SEQUENCE [LARGE SCALE GENOMIC DNA]</scope>
    <source>
        <strain evidence="3 4">W4I19-2</strain>
    </source>
</reference>
<accession>A0ABU0PZ19</accession>
<keyword evidence="4" id="KW-1185">Reference proteome</keyword>
<evidence type="ECO:0000313" key="3">
    <source>
        <dbReference type="EMBL" id="MDQ0683661.1"/>
    </source>
</evidence>
<dbReference type="InterPro" id="IPR058548">
    <property type="entry name" value="MlaB-like_STAS"/>
</dbReference>
<dbReference type="RefSeq" id="WP_307042646.1">
    <property type="nucleotide sequence ID" value="NZ_JAUSYA010000001.1"/>
</dbReference>
<dbReference type="PANTHER" id="PTHR33495">
    <property type="entry name" value="ANTI-SIGMA FACTOR ANTAGONIST TM_1081-RELATED-RELATED"/>
    <property type="match status" value="1"/>
</dbReference>
<feature type="region of interest" description="Disordered" evidence="1">
    <location>
        <begin position="1"/>
        <end position="22"/>
    </location>
</feature>
<name>A0ABU0PZ19_STRAH</name>
<dbReference type="InterPro" id="IPR036513">
    <property type="entry name" value="STAS_dom_sf"/>
</dbReference>
<dbReference type="InterPro" id="IPR002645">
    <property type="entry name" value="STAS_dom"/>
</dbReference>